<feature type="transmembrane region" description="Helical" evidence="1">
    <location>
        <begin position="215"/>
        <end position="236"/>
    </location>
</feature>
<feature type="transmembrane region" description="Helical" evidence="1">
    <location>
        <begin position="86"/>
        <end position="102"/>
    </location>
</feature>
<accession>A0ABS4H286</accession>
<dbReference type="RefSeq" id="WP_209847535.1">
    <property type="nucleotide sequence ID" value="NZ_CBCRVE010000003.1"/>
</dbReference>
<keyword evidence="1" id="KW-1133">Transmembrane helix</keyword>
<dbReference type="Pfam" id="PF17820">
    <property type="entry name" value="PDZ_6"/>
    <property type="match status" value="1"/>
</dbReference>
<dbReference type="Proteomes" id="UP001519273">
    <property type="component" value="Unassembled WGS sequence"/>
</dbReference>
<dbReference type="InterPro" id="IPR036034">
    <property type="entry name" value="PDZ_sf"/>
</dbReference>
<evidence type="ECO:0000259" key="2">
    <source>
        <dbReference type="PROSITE" id="PS50106"/>
    </source>
</evidence>
<evidence type="ECO:0000256" key="1">
    <source>
        <dbReference type="SAM" id="Phobius"/>
    </source>
</evidence>
<gene>
    <name evidence="3" type="ORF">J2Z20_001504</name>
</gene>
<protein>
    <recommendedName>
        <fullName evidence="2">PDZ domain-containing protein</fullName>
    </recommendedName>
</protein>
<organism evidence="3 4">
    <name type="scientific">Paenibacillus sediminis</name>
    <dbReference type="NCBI Taxonomy" id="664909"/>
    <lineage>
        <taxon>Bacteria</taxon>
        <taxon>Bacillati</taxon>
        <taxon>Bacillota</taxon>
        <taxon>Bacilli</taxon>
        <taxon>Bacillales</taxon>
        <taxon>Paenibacillaceae</taxon>
        <taxon>Paenibacillus</taxon>
    </lineage>
</organism>
<keyword evidence="1" id="KW-0812">Transmembrane</keyword>
<dbReference type="EMBL" id="JAGGKP010000002">
    <property type="protein sequence ID" value="MBP1936623.1"/>
    <property type="molecule type" value="Genomic_DNA"/>
</dbReference>
<dbReference type="PROSITE" id="PS50106">
    <property type="entry name" value="PDZ"/>
    <property type="match status" value="1"/>
</dbReference>
<feature type="transmembrane region" description="Helical" evidence="1">
    <location>
        <begin position="57"/>
        <end position="80"/>
    </location>
</feature>
<feature type="transmembrane region" description="Helical" evidence="1">
    <location>
        <begin position="15"/>
        <end position="36"/>
    </location>
</feature>
<feature type="transmembrane region" description="Helical" evidence="1">
    <location>
        <begin position="107"/>
        <end position="125"/>
    </location>
</feature>
<keyword evidence="1" id="KW-0472">Membrane</keyword>
<sequence>METALEWLWNITEGLILLLTQPFYYIAILFIILQYRRQVVLERKLFHVRLHGWGQQTWRTFVSGLASGICVSLVMVFLGISLTTEAIILIWVISLILMLFRVRYLCFAYTIGLLGVIQAVLGWLPEPNASGVIGSIIDTIAGLDIPALLVLVALLHIAEAVLVRGQGASFAGPLFYEGKRGKLVGGYQMQSFWPVPLFLLIPAQTTGSLLPWTPLFGGAGWNNGFTLMALPVLIGFTEMTQSMLPREKTRLTSKRLLLYSIVLLVLALLSHWWSPLIIGASLASFVLHELLVWLAGLEEQSKSPIFVHPAQGLRVLAVLPGSPAAELGISAGETIRKVNGMAVNNKEQLHLALRSNSAFCKLEVQNVQGELKFLQRGIYAGEHHQLGIILAPDDDAEAAVRTRPMSIFNMLLPSENRSKKSSERLTNTEI</sequence>
<feature type="transmembrane region" description="Helical" evidence="1">
    <location>
        <begin position="145"/>
        <end position="163"/>
    </location>
</feature>
<keyword evidence="4" id="KW-1185">Reference proteome</keyword>
<evidence type="ECO:0000313" key="4">
    <source>
        <dbReference type="Proteomes" id="UP001519273"/>
    </source>
</evidence>
<comment type="caution">
    <text evidence="3">The sequence shown here is derived from an EMBL/GenBank/DDBJ whole genome shotgun (WGS) entry which is preliminary data.</text>
</comment>
<name>A0ABS4H286_9BACL</name>
<feature type="domain" description="PDZ" evidence="2">
    <location>
        <begin position="308"/>
        <end position="368"/>
    </location>
</feature>
<evidence type="ECO:0000313" key="3">
    <source>
        <dbReference type="EMBL" id="MBP1936623.1"/>
    </source>
</evidence>
<dbReference type="InterPro" id="IPR001478">
    <property type="entry name" value="PDZ"/>
</dbReference>
<dbReference type="SUPFAM" id="SSF50156">
    <property type="entry name" value="PDZ domain-like"/>
    <property type="match status" value="1"/>
</dbReference>
<reference evidence="3 4" key="1">
    <citation type="submission" date="2021-03" db="EMBL/GenBank/DDBJ databases">
        <title>Genomic Encyclopedia of Type Strains, Phase IV (KMG-IV): sequencing the most valuable type-strain genomes for metagenomic binning, comparative biology and taxonomic classification.</title>
        <authorList>
            <person name="Goeker M."/>
        </authorList>
    </citation>
    <scope>NUCLEOTIDE SEQUENCE [LARGE SCALE GENOMIC DNA]</scope>
    <source>
        <strain evidence="3 4">DSM 23491</strain>
    </source>
</reference>
<feature type="transmembrane region" description="Helical" evidence="1">
    <location>
        <begin position="256"/>
        <end position="273"/>
    </location>
</feature>
<dbReference type="InterPro" id="IPR041489">
    <property type="entry name" value="PDZ_6"/>
</dbReference>
<feature type="transmembrane region" description="Helical" evidence="1">
    <location>
        <begin position="184"/>
        <end position="203"/>
    </location>
</feature>
<dbReference type="Gene3D" id="2.30.42.10">
    <property type="match status" value="1"/>
</dbReference>
<proteinExistence type="predicted"/>